<feature type="domain" description="PCI" evidence="3">
    <location>
        <begin position="274"/>
        <end position="453"/>
    </location>
</feature>
<evidence type="ECO:0000313" key="5">
    <source>
        <dbReference type="WBParaSite" id="PSU_v2.g3499.t1"/>
    </source>
</evidence>
<dbReference type="Proteomes" id="UP000887577">
    <property type="component" value="Unplaced"/>
</dbReference>
<evidence type="ECO:0000259" key="3">
    <source>
        <dbReference type="PROSITE" id="PS50250"/>
    </source>
</evidence>
<evidence type="ECO:0000256" key="1">
    <source>
        <dbReference type="ARBA" id="ARBA00006397"/>
    </source>
</evidence>
<dbReference type="Pfam" id="PF01399">
    <property type="entry name" value="PCI"/>
    <property type="match status" value="1"/>
</dbReference>
<reference evidence="5" key="1">
    <citation type="submission" date="2022-11" db="UniProtKB">
        <authorList>
            <consortium name="WormBaseParasite"/>
        </authorList>
    </citation>
    <scope>IDENTIFICATION</scope>
</reference>
<dbReference type="GO" id="GO:0005634">
    <property type="term" value="C:nucleus"/>
    <property type="evidence" value="ECO:0007669"/>
    <property type="project" value="UniProtKB-ARBA"/>
</dbReference>
<evidence type="ECO:0000256" key="2">
    <source>
        <dbReference type="ARBA" id="ARBA00022942"/>
    </source>
</evidence>
<dbReference type="InterPro" id="IPR036390">
    <property type="entry name" value="WH_DNA-bd_sf"/>
</dbReference>
<dbReference type="WBParaSite" id="PSU_v2.g3499.t1">
    <property type="protein sequence ID" value="PSU_v2.g3499.t1"/>
    <property type="gene ID" value="PSU_v2.g3499"/>
</dbReference>
<organism evidence="4 5">
    <name type="scientific">Panagrolaimus superbus</name>
    <dbReference type="NCBI Taxonomy" id="310955"/>
    <lineage>
        <taxon>Eukaryota</taxon>
        <taxon>Metazoa</taxon>
        <taxon>Ecdysozoa</taxon>
        <taxon>Nematoda</taxon>
        <taxon>Chromadorea</taxon>
        <taxon>Rhabditida</taxon>
        <taxon>Tylenchina</taxon>
        <taxon>Panagrolaimomorpha</taxon>
        <taxon>Panagrolaimoidea</taxon>
        <taxon>Panagrolaimidae</taxon>
        <taxon>Panagrolaimus</taxon>
    </lineage>
</organism>
<dbReference type="InterPro" id="IPR040896">
    <property type="entry name" value="RPN5_C"/>
</dbReference>
<dbReference type="SMART" id="SM00088">
    <property type="entry name" value="PINT"/>
    <property type="match status" value="1"/>
</dbReference>
<protein>
    <submittedName>
        <fullName evidence="5">PCI domain-containing protein</fullName>
    </submittedName>
</protein>
<name>A0A914YTL5_9BILA</name>
<dbReference type="Gene3D" id="1.10.10.10">
    <property type="entry name" value="Winged helix-like DNA-binding domain superfamily/Winged helix DNA-binding domain"/>
    <property type="match status" value="1"/>
</dbReference>
<dbReference type="Pfam" id="PF22241">
    <property type="entry name" value="PSMD12-CSN4_N"/>
    <property type="match status" value="1"/>
</dbReference>
<dbReference type="FunFam" id="1.10.10.10:FF:000070">
    <property type="entry name" value="26S proteasome non-ATPase regulatory subunit 12"/>
    <property type="match status" value="1"/>
</dbReference>
<dbReference type="InterPro" id="IPR000717">
    <property type="entry name" value="PCI_dom"/>
</dbReference>
<evidence type="ECO:0000313" key="4">
    <source>
        <dbReference type="Proteomes" id="UP000887577"/>
    </source>
</evidence>
<dbReference type="PANTHER" id="PTHR10855:SF1">
    <property type="entry name" value="26S PROTEASOME NON-ATPASE REGULATORY SUBUNIT 12"/>
    <property type="match status" value="1"/>
</dbReference>
<accession>A0A914YTL5</accession>
<dbReference type="InterPro" id="IPR040134">
    <property type="entry name" value="PSMD12/CSN4"/>
</dbReference>
<sequence length="503" mass="58680">MDNRQAIPIDTRTPIPVEPMQVDKPTDIDELAHLSAQQNDGRIVKMEVDYTKFVDEALPKASNLAKTGDVNGAIESLTSLEKQSRLGCDMKSNSRLVRHMVKLAFDGQKWDLLNDVITVLSKKRAIIKFAIRNMIRDCVEMVDKIPNDKEKNRFIETLRNVTAGKIYVEVERARLTKRLVEQAEKDNKLEDAWNYLIELQVETYGSMEMLEKVQFLLYQMKLSVQRKDFVRASIISKKISIKFFDNKSDEIQNMKIEYYKYMVEIGLQETNYLDVCRHYRALFETAKIQADKDKMKEVLKCVVLFIVLTPHGNEQWDLLHRIHLIRQMELIPEYNTLLELFINEEVIPWKEVVLAKYETLLRQGIPGISPTHVFSNSEEGNKRWKSFHERVGEHNMRMVAKYYTQISFDRMAEILEYPVDEMESFLCNLIVTGIIPDAKIHRPSRIINLRARRADIETLDQWGSNVKKLTDILNKVSHLIFKEEMVHRHLGDAPSQPTPTRKA</sequence>
<dbReference type="PROSITE" id="PS50250">
    <property type="entry name" value="PCI"/>
    <property type="match status" value="1"/>
</dbReference>
<keyword evidence="2" id="KW-0647">Proteasome</keyword>
<dbReference type="SUPFAM" id="SSF46785">
    <property type="entry name" value="Winged helix' DNA-binding domain"/>
    <property type="match status" value="1"/>
</dbReference>
<dbReference type="InterPro" id="IPR054559">
    <property type="entry name" value="PSMD12-CSN4-like_N"/>
</dbReference>
<dbReference type="GO" id="GO:0008541">
    <property type="term" value="C:proteasome regulatory particle, lid subcomplex"/>
    <property type="evidence" value="ECO:0007669"/>
    <property type="project" value="TreeGrafter"/>
</dbReference>
<comment type="similarity">
    <text evidence="1">Belongs to the proteasome subunit p55 family.</text>
</comment>
<dbReference type="AlphaFoldDB" id="A0A914YTL5"/>
<keyword evidence="4" id="KW-1185">Reference proteome</keyword>
<dbReference type="Pfam" id="PF18098">
    <property type="entry name" value="RPN5_C"/>
    <property type="match status" value="1"/>
</dbReference>
<proteinExistence type="inferred from homology"/>
<dbReference type="PANTHER" id="PTHR10855">
    <property type="entry name" value="26S PROTEASOME NON-ATPASE REGULATORY SUBUNIT 12/COP9 SIGNALOSOME COMPLEX SUBUNIT 4"/>
    <property type="match status" value="1"/>
</dbReference>
<dbReference type="GO" id="GO:0005737">
    <property type="term" value="C:cytoplasm"/>
    <property type="evidence" value="ECO:0007669"/>
    <property type="project" value="TreeGrafter"/>
</dbReference>
<dbReference type="InterPro" id="IPR036388">
    <property type="entry name" value="WH-like_DNA-bd_sf"/>
</dbReference>